<reference evidence="9" key="1">
    <citation type="journal article" date="2015" name="Nature">
        <title>Complex archaea that bridge the gap between prokaryotes and eukaryotes.</title>
        <authorList>
            <person name="Spang A."/>
            <person name="Saw J.H."/>
            <person name="Jorgensen S.L."/>
            <person name="Zaremba-Niedzwiedzka K."/>
            <person name="Martijn J."/>
            <person name="Lind A.E."/>
            <person name="van Eijk R."/>
            <person name="Schleper C."/>
            <person name="Guy L."/>
            <person name="Ettema T.J."/>
        </authorList>
    </citation>
    <scope>NUCLEOTIDE SEQUENCE</scope>
</reference>
<evidence type="ECO:0000259" key="8">
    <source>
        <dbReference type="Pfam" id="PF08544"/>
    </source>
</evidence>
<dbReference type="InterPro" id="IPR020568">
    <property type="entry name" value="Ribosomal_Su5_D2-typ_SF"/>
</dbReference>
<keyword evidence="3" id="KW-0791">Threonine biosynthesis</keyword>
<evidence type="ECO:0008006" key="10">
    <source>
        <dbReference type="Google" id="ProtNLM"/>
    </source>
</evidence>
<comment type="caution">
    <text evidence="9">The sequence shown here is derived from an EMBL/GenBank/DDBJ whole genome shotgun (WGS) entry which is preliminary data.</text>
</comment>
<dbReference type="AlphaFoldDB" id="A0A0F8YK82"/>
<dbReference type="GO" id="GO:0009088">
    <property type="term" value="P:threonine biosynthetic process"/>
    <property type="evidence" value="ECO:0007669"/>
    <property type="project" value="UniProtKB-KW"/>
</dbReference>
<dbReference type="InterPro" id="IPR036554">
    <property type="entry name" value="GHMP_kinase_C_sf"/>
</dbReference>
<keyword evidence="6" id="KW-0067">ATP-binding</keyword>
<keyword evidence="1" id="KW-0028">Amino-acid biosynthesis</keyword>
<gene>
    <name evidence="9" type="ORF">LCGC14_3083380</name>
</gene>
<feature type="domain" description="GHMP kinase C-terminal" evidence="8">
    <location>
        <begin position="211"/>
        <end position="284"/>
    </location>
</feature>
<keyword evidence="4" id="KW-0547">Nucleotide-binding</keyword>
<dbReference type="InterPro" id="IPR014721">
    <property type="entry name" value="Ribsml_uS5_D2-typ_fold_subgr"/>
</dbReference>
<dbReference type="SUPFAM" id="SSF54211">
    <property type="entry name" value="Ribosomal protein S5 domain 2-like"/>
    <property type="match status" value="1"/>
</dbReference>
<dbReference type="Pfam" id="PF00288">
    <property type="entry name" value="GHMP_kinases_N"/>
    <property type="match status" value="1"/>
</dbReference>
<evidence type="ECO:0000256" key="5">
    <source>
        <dbReference type="ARBA" id="ARBA00022777"/>
    </source>
</evidence>
<dbReference type="NCBIfam" id="NF002288">
    <property type="entry name" value="PRK01212.1-4"/>
    <property type="match status" value="1"/>
</dbReference>
<dbReference type="HAMAP" id="MF_00384">
    <property type="entry name" value="Homoser_kinase"/>
    <property type="match status" value="1"/>
</dbReference>
<evidence type="ECO:0000256" key="1">
    <source>
        <dbReference type="ARBA" id="ARBA00022605"/>
    </source>
</evidence>
<dbReference type="PANTHER" id="PTHR20861:SF1">
    <property type="entry name" value="HOMOSERINE KINASE"/>
    <property type="match status" value="1"/>
</dbReference>
<dbReference type="PRINTS" id="PR00958">
    <property type="entry name" value="HOMSERKINASE"/>
</dbReference>
<feature type="domain" description="GHMP kinase N-terminal" evidence="7">
    <location>
        <begin position="63"/>
        <end position="148"/>
    </location>
</feature>
<dbReference type="Gene3D" id="3.30.70.890">
    <property type="entry name" value="GHMP kinase, C-terminal domain"/>
    <property type="match status" value="1"/>
</dbReference>
<dbReference type="EMBL" id="LAZR01065930">
    <property type="protein sequence ID" value="KKK54569.1"/>
    <property type="molecule type" value="Genomic_DNA"/>
</dbReference>
<keyword evidence="5" id="KW-0418">Kinase</keyword>
<evidence type="ECO:0000256" key="3">
    <source>
        <dbReference type="ARBA" id="ARBA00022697"/>
    </source>
</evidence>
<evidence type="ECO:0000256" key="2">
    <source>
        <dbReference type="ARBA" id="ARBA00022679"/>
    </source>
</evidence>
<proteinExistence type="inferred from homology"/>
<organism evidence="9">
    <name type="scientific">marine sediment metagenome</name>
    <dbReference type="NCBI Taxonomy" id="412755"/>
    <lineage>
        <taxon>unclassified sequences</taxon>
        <taxon>metagenomes</taxon>
        <taxon>ecological metagenomes</taxon>
    </lineage>
</organism>
<evidence type="ECO:0000313" key="9">
    <source>
        <dbReference type="EMBL" id="KKK54569.1"/>
    </source>
</evidence>
<evidence type="ECO:0000259" key="7">
    <source>
        <dbReference type="Pfam" id="PF00288"/>
    </source>
</evidence>
<sequence length="285" mass="30017">MVKKVEIFCPATVANVGPGFDILGFALDAPGDIICLERTTEKKHIIQNDSEIDLPLNPEKNVATVALDAFLSSLNSNEKFHLTFKQKIPAGSGIGSSAASSAGAVFAANLLLEKPYTEADLVPFAMKGEEVASGSAHADNVAPAILGGFVLVRSYEPLDILGIPSPDGLYCSVVHPEISIATADSRKILKTSVPLKTAITQCGNVAGLVTGLITGNFRLIRDSMHDVIAEPIRSFLIPEYDRVKKAAMNTAALGCSISGSGPSLFALSENKDTAEQIGKAMESVY</sequence>
<dbReference type="InterPro" id="IPR006204">
    <property type="entry name" value="GHMP_kinase_N_dom"/>
</dbReference>
<evidence type="ECO:0000256" key="4">
    <source>
        <dbReference type="ARBA" id="ARBA00022741"/>
    </source>
</evidence>
<dbReference type="GO" id="GO:0004413">
    <property type="term" value="F:homoserine kinase activity"/>
    <property type="evidence" value="ECO:0007669"/>
    <property type="project" value="InterPro"/>
</dbReference>
<name>A0A0F8YK82_9ZZZZ</name>
<keyword evidence="2" id="KW-0808">Transferase</keyword>
<dbReference type="SUPFAM" id="SSF55060">
    <property type="entry name" value="GHMP Kinase, C-terminal domain"/>
    <property type="match status" value="1"/>
</dbReference>
<dbReference type="InterPro" id="IPR013750">
    <property type="entry name" value="GHMP_kinase_C_dom"/>
</dbReference>
<dbReference type="PANTHER" id="PTHR20861">
    <property type="entry name" value="HOMOSERINE/4-DIPHOSPHOCYTIDYL-2-C-METHYL-D-ERYTHRITOL KINASE"/>
    <property type="match status" value="1"/>
</dbReference>
<dbReference type="PIRSF" id="PIRSF000676">
    <property type="entry name" value="Homoser_kin"/>
    <property type="match status" value="1"/>
</dbReference>
<dbReference type="Pfam" id="PF08544">
    <property type="entry name" value="GHMP_kinases_C"/>
    <property type="match status" value="1"/>
</dbReference>
<feature type="non-terminal residue" evidence="9">
    <location>
        <position position="285"/>
    </location>
</feature>
<dbReference type="InterPro" id="IPR000870">
    <property type="entry name" value="Homoserine_kinase"/>
</dbReference>
<accession>A0A0F8YK82</accession>
<dbReference type="GO" id="GO:0005524">
    <property type="term" value="F:ATP binding"/>
    <property type="evidence" value="ECO:0007669"/>
    <property type="project" value="UniProtKB-KW"/>
</dbReference>
<protein>
    <recommendedName>
        <fullName evidence="10">Homoserine kinase</fullName>
    </recommendedName>
</protein>
<dbReference type="NCBIfam" id="TIGR00191">
    <property type="entry name" value="thrB"/>
    <property type="match status" value="1"/>
</dbReference>
<evidence type="ECO:0000256" key="6">
    <source>
        <dbReference type="ARBA" id="ARBA00022840"/>
    </source>
</evidence>
<dbReference type="Gene3D" id="3.30.230.10">
    <property type="match status" value="1"/>
</dbReference>